<dbReference type="RefSeq" id="WP_209555657.1">
    <property type="nucleotide sequence ID" value="NZ_JAEDXU010000001.1"/>
</dbReference>
<comment type="caution">
    <text evidence="1">The sequence shown here is derived from an EMBL/GenBank/DDBJ whole genome shotgun (WGS) entry which is preliminary data.</text>
</comment>
<reference evidence="1 2" key="1">
    <citation type="submission" date="2020-12" db="EMBL/GenBank/DDBJ databases">
        <title>Vagococcus allomyrinae sp. nov. and Enterococcus lavae sp. nov., isolated from the larvae of Allomyrina dichotoma.</title>
        <authorList>
            <person name="Lee S.D."/>
        </authorList>
    </citation>
    <scope>NUCLEOTIDE SEQUENCE [LARGE SCALE GENOMIC DNA]</scope>
    <source>
        <strain evidence="1 2">BWM-S5</strain>
    </source>
</reference>
<protein>
    <submittedName>
        <fullName evidence="1">Uncharacterized protein</fullName>
    </submittedName>
</protein>
<dbReference type="EMBL" id="JAEDXU010000001">
    <property type="protein sequence ID" value="MBP1044861.1"/>
    <property type="molecule type" value="Genomic_DNA"/>
</dbReference>
<evidence type="ECO:0000313" key="1">
    <source>
        <dbReference type="EMBL" id="MBP1044861.1"/>
    </source>
</evidence>
<gene>
    <name evidence="1" type="ORF">I6N96_01115</name>
</gene>
<proteinExistence type="predicted"/>
<sequence>MEEAYGYNQLRINYIKDHAKTIYEHSIQLENTWHNRNNFSVDDKTLNDYFENQRKQIEENMRYLKSYLEPHD</sequence>
<name>A0ABS4CFF1_9ENTE</name>
<accession>A0ABS4CFF1</accession>
<dbReference type="Proteomes" id="UP000673375">
    <property type="component" value="Unassembled WGS sequence"/>
</dbReference>
<evidence type="ECO:0000313" key="2">
    <source>
        <dbReference type="Proteomes" id="UP000673375"/>
    </source>
</evidence>
<organism evidence="1 2">
    <name type="scientific">Enterococcus larvae</name>
    <dbReference type="NCBI Taxonomy" id="2794352"/>
    <lineage>
        <taxon>Bacteria</taxon>
        <taxon>Bacillati</taxon>
        <taxon>Bacillota</taxon>
        <taxon>Bacilli</taxon>
        <taxon>Lactobacillales</taxon>
        <taxon>Enterococcaceae</taxon>
        <taxon>Enterococcus</taxon>
    </lineage>
</organism>
<keyword evidence="2" id="KW-1185">Reference proteome</keyword>